<accession>F7XUJ2</accession>
<protein>
    <submittedName>
        <fullName evidence="1">Uncharacterized protein</fullName>
    </submittedName>
</protein>
<organism evidence="1 2">
    <name type="scientific">Midichloria mitochondrii (strain IricVA)</name>
    <dbReference type="NCBI Taxonomy" id="696127"/>
    <lineage>
        <taxon>Bacteria</taxon>
        <taxon>Pseudomonadati</taxon>
        <taxon>Pseudomonadota</taxon>
        <taxon>Alphaproteobacteria</taxon>
        <taxon>Rickettsiales</taxon>
        <taxon>Candidatus Midichloriaceae</taxon>
        <taxon>Candidatus Midichloria</taxon>
    </lineage>
</organism>
<dbReference type="AlphaFoldDB" id="F7XUJ2"/>
<dbReference type="Proteomes" id="UP000006639">
    <property type="component" value="Chromosome"/>
</dbReference>
<name>F7XUJ2_MIDMI</name>
<keyword evidence="2" id="KW-1185">Reference proteome</keyword>
<gene>
    <name evidence="1" type="ordered locus">midi_00015</name>
</gene>
<dbReference type="KEGG" id="mmn:midi_00015"/>
<sequence length="64" mass="6910">MWGGGEGLTALGIFVLVGPPSIEHHISLHTCVTWLLSMGKWLLEHANVVGASSVQLHNHVNELD</sequence>
<reference evidence="1 2" key="1">
    <citation type="journal article" date="2011" name="Mol. Biol. Evol.">
        <title>Phylogenomic evidence for the presence of a flagellum and cbb3 oxidase in the free-living mitochondrial ancestor.</title>
        <authorList>
            <person name="Sassera D."/>
            <person name="Lo N."/>
            <person name="Epis S."/>
            <person name="D'Auria G."/>
            <person name="Montagna M."/>
            <person name="Comandatore F."/>
            <person name="Horner D."/>
            <person name="Pereto J."/>
            <person name="Luciano A.M."/>
            <person name="Franciosi F."/>
            <person name="Ferri E."/>
            <person name="Crotti E."/>
            <person name="Bazzocchi C."/>
            <person name="Daffonchio D."/>
            <person name="Sacchi L."/>
            <person name="Moya A."/>
            <person name="Latorre A."/>
            <person name="Bandi C."/>
        </authorList>
    </citation>
    <scope>NUCLEOTIDE SEQUENCE [LARGE SCALE GENOMIC DNA]</scope>
    <source>
        <strain evidence="1 2">IricVA</strain>
    </source>
</reference>
<dbReference type="HOGENOM" id="CLU_2862866_0_0_5"/>
<dbReference type="EMBL" id="CP002130">
    <property type="protein sequence ID" value="AEI88341.1"/>
    <property type="molecule type" value="Genomic_DNA"/>
</dbReference>
<proteinExistence type="predicted"/>
<evidence type="ECO:0000313" key="2">
    <source>
        <dbReference type="Proteomes" id="UP000006639"/>
    </source>
</evidence>
<evidence type="ECO:0000313" key="1">
    <source>
        <dbReference type="EMBL" id="AEI88341.1"/>
    </source>
</evidence>